<name>A0A1H0S8Q4_HALAD</name>
<accession>A0A1H0S8Q4</accession>
<sequence length="456" mass="53859">MNVRNYAQCDVCNTVTLLKYQIGYLSSYPISYKCGKCGVTIFGEITLNQEEADHNLTLQNATLIYKEKEIGFIVQISGEFLAKKITKCTPENYESALFSPFITESANMWGEIENFKERNNDFLYLINNEWGKVKRIYELYSNSNRQFFIKEVRKILNNQTDTPLEKQSHFIKAINKILFLMFSPITTSNGHHKLLTDILSKEIRAIFIKDKEKLRDFLNVNISYFASYESKILDLFERFTKIYNFIIPIFSLNFREELTDADLVQLGLTTTSFEDIKHFYIDCYETIIESSHILIGLDNLKVRNDYRRMRDLKDFPKIKTIDDYSKIRNKGNKIKVLSSEETFANLIIKPLDNDIRNSIGHNSYKVEKDSQLISFYSNKGNIDKELYLVEFAQYCFEMFFSLYNTMHTILDLKEIYYLFLEKESPNQDNSQRKKQKTKKRKNKSNMRKKSKKVNRK</sequence>
<dbReference type="EMBL" id="FNIZ01000017">
    <property type="protein sequence ID" value="SDP38047.1"/>
    <property type="molecule type" value="Genomic_DNA"/>
</dbReference>
<feature type="region of interest" description="Disordered" evidence="1">
    <location>
        <begin position="425"/>
        <end position="456"/>
    </location>
</feature>
<reference evidence="3" key="1">
    <citation type="submission" date="2016-10" db="EMBL/GenBank/DDBJ databases">
        <authorList>
            <person name="Varghese N."/>
            <person name="Submissions S."/>
        </authorList>
    </citation>
    <scope>NUCLEOTIDE SEQUENCE [LARGE SCALE GENOMIC DNA]</scope>
    <source>
        <strain evidence="3">CGMCC 1.3703</strain>
    </source>
</reference>
<dbReference type="STRING" id="240303.SAMN05421677_11765"/>
<feature type="compositionally biased region" description="Basic residues" evidence="1">
    <location>
        <begin position="432"/>
        <end position="456"/>
    </location>
</feature>
<dbReference type="Proteomes" id="UP000198860">
    <property type="component" value="Unassembled WGS sequence"/>
</dbReference>
<protein>
    <recommendedName>
        <fullName evidence="4">SEC-C motif-containing protein</fullName>
    </recommendedName>
</protein>
<evidence type="ECO:0008006" key="4">
    <source>
        <dbReference type="Google" id="ProtNLM"/>
    </source>
</evidence>
<evidence type="ECO:0000313" key="3">
    <source>
        <dbReference type="Proteomes" id="UP000198860"/>
    </source>
</evidence>
<dbReference type="AlphaFoldDB" id="A0A1H0S8Q4"/>
<gene>
    <name evidence="2" type="ORF">SAMN05421677_11765</name>
</gene>
<evidence type="ECO:0000313" key="2">
    <source>
        <dbReference type="EMBL" id="SDP38047.1"/>
    </source>
</evidence>
<evidence type="ECO:0000256" key="1">
    <source>
        <dbReference type="SAM" id="MobiDB-lite"/>
    </source>
</evidence>
<organism evidence="2 3">
    <name type="scientific">Halobacillus aidingensis</name>
    <dbReference type="NCBI Taxonomy" id="240303"/>
    <lineage>
        <taxon>Bacteria</taxon>
        <taxon>Bacillati</taxon>
        <taxon>Bacillota</taxon>
        <taxon>Bacilli</taxon>
        <taxon>Bacillales</taxon>
        <taxon>Bacillaceae</taxon>
        <taxon>Halobacillus</taxon>
    </lineage>
</organism>
<proteinExistence type="predicted"/>
<keyword evidence="3" id="KW-1185">Reference proteome</keyword>
<dbReference type="RefSeq" id="WP_089653883.1">
    <property type="nucleotide sequence ID" value="NZ_FNIZ01000017.1"/>
</dbReference>
<dbReference type="OrthoDB" id="9801392at2"/>